<organism evidence="2 3">
    <name type="scientific">Glossina pallidipes</name>
    <name type="common">Tsetse fly</name>
    <dbReference type="NCBI Taxonomy" id="7398"/>
    <lineage>
        <taxon>Eukaryota</taxon>
        <taxon>Metazoa</taxon>
        <taxon>Ecdysozoa</taxon>
        <taxon>Arthropoda</taxon>
        <taxon>Hexapoda</taxon>
        <taxon>Insecta</taxon>
        <taxon>Pterygota</taxon>
        <taxon>Neoptera</taxon>
        <taxon>Endopterygota</taxon>
        <taxon>Diptera</taxon>
        <taxon>Brachycera</taxon>
        <taxon>Muscomorpha</taxon>
        <taxon>Hippoboscoidea</taxon>
        <taxon>Glossinidae</taxon>
        <taxon>Glossina</taxon>
    </lineage>
</organism>
<dbReference type="VEuPathDB" id="VectorBase:GPAI009494"/>
<feature type="compositionally biased region" description="Basic and acidic residues" evidence="1">
    <location>
        <begin position="227"/>
        <end position="239"/>
    </location>
</feature>
<dbReference type="AlphaFoldDB" id="A0A1A9ZBE9"/>
<accession>A0A1A9ZBE9</accession>
<dbReference type="Proteomes" id="UP000092445">
    <property type="component" value="Unassembled WGS sequence"/>
</dbReference>
<feature type="region of interest" description="Disordered" evidence="1">
    <location>
        <begin position="206"/>
        <end position="248"/>
    </location>
</feature>
<keyword evidence="3" id="KW-1185">Reference proteome</keyword>
<evidence type="ECO:0000256" key="1">
    <source>
        <dbReference type="SAM" id="MobiDB-lite"/>
    </source>
</evidence>
<evidence type="ECO:0000313" key="3">
    <source>
        <dbReference type="Proteomes" id="UP000092445"/>
    </source>
</evidence>
<proteinExistence type="predicted"/>
<feature type="compositionally biased region" description="Polar residues" evidence="1">
    <location>
        <begin position="206"/>
        <end position="226"/>
    </location>
</feature>
<evidence type="ECO:0000313" key="2">
    <source>
        <dbReference type="EnsemblMetazoa" id="GPAI009494-PA"/>
    </source>
</evidence>
<name>A0A1A9ZBE9_GLOPL</name>
<feature type="compositionally biased region" description="Polar residues" evidence="1">
    <location>
        <begin position="7"/>
        <end position="18"/>
    </location>
</feature>
<protein>
    <submittedName>
        <fullName evidence="2">Uncharacterized protein</fullName>
    </submittedName>
</protein>
<reference evidence="2" key="2">
    <citation type="submission" date="2020-05" db="UniProtKB">
        <authorList>
            <consortium name="EnsemblMetazoa"/>
        </authorList>
    </citation>
    <scope>IDENTIFICATION</scope>
    <source>
        <strain evidence="2">IAEA</strain>
    </source>
</reference>
<reference evidence="3" key="1">
    <citation type="submission" date="2014-03" db="EMBL/GenBank/DDBJ databases">
        <authorList>
            <person name="Aksoy S."/>
            <person name="Warren W."/>
            <person name="Wilson R.K."/>
        </authorList>
    </citation>
    <scope>NUCLEOTIDE SEQUENCE [LARGE SCALE GENOMIC DNA]</scope>
    <source>
        <strain evidence="3">IAEA</strain>
    </source>
</reference>
<dbReference type="EnsemblMetazoa" id="GPAI009494-RA">
    <property type="protein sequence ID" value="GPAI009494-PA"/>
    <property type="gene ID" value="GPAI009494"/>
</dbReference>
<feature type="region of interest" description="Disordered" evidence="1">
    <location>
        <begin position="1"/>
        <end position="35"/>
    </location>
</feature>
<sequence length="248" mass="27277">MCEVNHPTISRHQATEFSPTAREMDAGQRSDIPMSESQRYKIADTTLRQQEPDATTDGTAQQQTTPKFALAASTKRGQYPSIADLTADTNLYHDYYHQQFDVPSLYNKFDKKTPTAKGLSTKCAPIVANVDTIRTSLANGPASQRWKARGTMGHSTNGRRVLYPLAPRYRKTIAPCSTQATGSTPPQIIAPCSATIFRCTATNAANSMRPTSGLSRRPATINNTRQTDADTERPHRRDATAVTFSPKN</sequence>